<evidence type="ECO:0000313" key="1">
    <source>
        <dbReference type="EMBL" id="EEN53767.1"/>
    </source>
</evidence>
<dbReference type="EMBL" id="GG666571">
    <property type="protein sequence ID" value="EEN53767.1"/>
    <property type="molecule type" value="Genomic_DNA"/>
</dbReference>
<name>C3Z168_BRAFL</name>
<proteinExistence type="predicted"/>
<organism>
    <name type="scientific">Branchiostoma floridae</name>
    <name type="common">Florida lancelet</name>
    <name type="synonym">Amphioxus</name>
    <dbReference type="NCBI Taxonomy" id="7739"/>
    <lineage>
        <taxon>Eukaryota</taxon>
        <taxon>Metazoa</taxon>
        <taxon>Chordata</taxon>
        <taxon>Cephalochordata</taxon>
        <taxon>Leptocardii</taxon>
        <taxon>Amphioxiformes</taxon>
        <taxon>Branchiostomatidae</taxon>
        <taxon>Branchiostoma</taxon>
    </lineage>
</organism>
<reference evidence="1" key="1">
    <citation type="journal article" date="2008" name="Nature">
        <title>The amphioxus genome and the evolution of the chordate karyotype.</title>
        <authorList>
            <consortium name="US DOE Joint Genome Institute (JGI-PGF)"/>
            <person name="Putnam N.H."/>
            <person name="Butts T."/>
            <person name="Ferrier D.E.K."/>
            <person name="Furlong R.F."/>
            <person name="Hellsten U."/>
            <person name="Kawashima T."/>
            <person name="Robinson-Rechavi M."/>
            <person name="Shoguchi E."/>
            <person name="Terry A."/>
            <person name="Yu J.-K."/>
            <person name="Benito-Gutierrez E.L."/>
            <person name="Dubchak I."/>
            <person name="Garcia-Fernandez J."/>
            <person name="Gibson-Brown J.J."/>
            <person name="Grigoriev I.V."/>
            <person name="Horton A.C."/>
            <person name="de Jong P.J."/>
            <person name="Jurka J."/>
            <person name="Kapitonov V.V."/>
            <person name="Kohara Y."/>
            <person name="Kuroki Y."/>
            <person name="Lindquist E."/>
            <person name="Lucas S."/>
            <person name="Osoegawa K."/>
            <person name="Pennacchio L.A."/>
            <person name="Salamov A.A."/>
            <person name="Satou Y."/>
            <person name="Sauka-Spengler T."/>
            <person name="Schmutz J."/>
            <person name="Shin-I T."/>
            <person name="Toyoda A."/>
            <person name="Bronner-Fraser M."/>
            <person name="Fujiyama A."/>
            <person name="Holland L.Z."/>
            <person name="Holland P.W.H."/>
            <person name="Satoh N."/>
            <person name="Rokhsar D.S."/>
        </authorList>
    </citation>
    <scope>NUCLEOTIDE SEQUENCE [LARGE SCALE GENOMIC DNA]</scope>
    <source>
        <strain evidence="1">S238N-H82</strain>
        <tissue evidence="1">Testes</tissue>
    </source>
</reference>
<gene>
    <name evidence="1" type="ORF">BRAFLDRAFT_77342</name>
</gene>
<protein>
    <submittedName>
        <fullName evidence="1">Uncharacterized protein</fullName>
    </submittedName>
</protein>
<sequence length="156" mass="17470">MTPSMRPGTSIPLLQLDRMPFGLIQYKLGFYNATNVYQISTSPDYAVWLETMSDEFPTWFMRLFRGPGWSGVARKKELARTSQRCAAKSPSQNRFTPTATVEGTAVTEWGRSAFMTPVCCSGRKTDEQGKFIRTAMDHAERRNESGTGSYGVCSKT</sequence>
<dbReference type="AlphaFoldDB" id="C3Z168"/>
<dbReference type="InParanoid" id="C3Z168"/>
<accession>C3Z168</accession>